<dbReference type="SMART" id="SM00342">
    <property type="entry name" value="HTH_ARAC"/>
    <property type="match status" value="1"/>
</dbReference>
<dbReference type="PRINTS" id="PR00032">
    <property type="entry name" value="HTHARAC"/>
</dbReference>
<dbReference type="PANTHER" id="PTHR43280">
    <property type="entry name" value="ARAC-FAMILY TRANSCRIPTIONAL REGULATOR"/>
    <property type="match status" value="1"/>
</dbReference>
<dbReference type="EMBL" id="RQEP01000016">
    <property type="protein sequence ID" value="TGK01722.1"/>
    <property type="molecule type" value="Genomic_DNA"/>
</dbReference>
<evidence type="ECO:0000256" key="3">
    <source>
        <dbReference type="ARBA" id="ARBA00023163"/>
    </source>
</evidence>
<comment type="caution">
    <text evidence="7">The sequence shown here is derived from an EMBL/GenBank/DDBJ whole genome shotgun (WGS) entry which is preliminary data.</text>
</comment>
<dbReference type="PROSITE" id="PS00041">
    <property type="entry name" value="HTH_ARAC_FAMILY_1"/>
    <property type="match status" value="1"/>
</dbReference>
<evidence type="ECO:0000259" key="6">
    <source>
        <dbReference type="PROSITE" id="PS01124"/>
    </source>
</evidence>
<dbReference type="OrthoDB" id="345413at2"/>
<feature type="transmembrane region" description="Helical" evidence="5">
    <location>
        <begin position="34"/>
        <end position="53"/>
    </location>
</feature>
<feature type="transmembrane region" description="Helical" evidence="5">
    <location>
        <begin position="93"/>
        <end position="112"/>
    </location>
</feature>
<evidence type="ECO:0000313" key="7">
    <source>
        <dbReference type="EMBL" id="TGK01722.1"/>
    </source>
</evidence>
<dbReference type="InterPro" id="IPR009057">
    <property type="entry name" value="Homeodomain-like_sf"/>
</dbReference>
<feature type="domain" description="HTH araC/xylS-type" evidence="6">
    <location>
        <begin position="279"/>
        <end position="383"/>
    </location>
</feature>
<dbReference type="SUPFAM" id="SSF46689">
    <property type="entry name" value="Homeodomain-like"/>
    <property type="match status" value="1"/>
</dbReference>
<dbReference type="AlphaFoldDB" id="A0A4R9FSA5"/>
<feature type="transmembrane region" description="Helical" evidence="5">
    <location>
        <begin position="6"/>
        <end position="22"/>
    </location>
</feature>
<sequence>MVPAIPIITLTICIFSSFLIFTKRPRYGFDSIYAVFAICLAFPHLGHLLLHRWDWDLEFLQFSTIFPYTYGPLLLIYIRNLTEEGNSFRKWDLLHFLPFVILEMLFAVNFFKEGQEEFPPPPPGEWRRLERGFHPVGAFLSLSMTVYSIWIFLILDRHRKRLKDHFSNIDSIKDLRWMYWVLVLFMISTCIHWFLEWMQISDIPPENYNPRIVRGAGVLAFSVFFCWFGVRQTVVYTHRELDLFKGKKPEPEDPSDQDEDRKKYEKSGLREDKIPEYLRKIRDYMKDHKPYKESEFSIDTLSEGTGIPRFYITQILNENLKTNFYNFVNEYRVKDVMTALQSSSEEKPNILRLALEYGFNSKSTFNTSFKKIVGKTPSQFLEEISEIA</sequence>
<dbReference type="PROSITE" id="PS01124">
    <property type="entry name" value="HTH_ARAC_FAMILY_2"/>
    <property type="match status" value="1"/>
</dbReference>
<gene>
    <name evidence="7" type="ORF">EHO59_11325</name>
</gene>
<accession>A0A4R9FSA5</accession>
<proteinExistence type="predicted"/>
<evidence type="ECO:0000256" key="4">
    <source>
        <dbReference type="SAM" id="MobiDB-lite"/>
    </source>
</evidence>
<dbReference type="InterPro" id="IPR018062">
    <property type="entry name" value="HTH_AraC-typ_CS"/>
</dbReference>
<keyword evidence="3" id="KW-0804">Transcription</keyword>
<keyword evidence="2" id="KW-0238">DNA-binding</keyword>
<dbReference type="GO" id="GO:0043565">
    <property type="term" value="F:sequence-specific DNA binding"/>
    <property type="evidence" value="ECO:0007669"/>
    <property type="project" value="InterPro"/>
</dbReference>
<dbReference type="Pfam" id="PF12833">
    <property type="entry name" value="HTH_18"/>
    <property type="match status" value="1"/>
</dbReference>
<dbReference type="PANTHER" id="PTHR43280:SF29">
    <property type="entry name" value="ARAC-FAMILY TRANSCRIPTIONAL REGULATOR"/>
    <property type="match status" value="1"/>
</dbReference>
<evidence type="ECO:0000256" key="1">
    <source>
        <dbReference type="ARBA" id="ARBA00023015"/>
    </source>
</evidence>
<feature type="transmembrane region" description="Helical" evidence="5">
    <location>
        <begin position="132"/>
        <end position="156"/>
    </location>
</feature>
<evidence type="ECO:0000256" key="5">
    <source>
        <dbReference type="SAM" id="Phobius"/>
    </source>
</evidence>
<dbReference type="GO" id="GO:0003700">
    <property type="term" value="F:DNA-binding transcription factor activity"/>
    <property type="evidence" value="ECO:0007669"/>
    <property type="project" value="InterPro"/>
</dbReference>
<feature type="transmembrane region" description="Helical" evidence="5">
    <location>
        <begin position="59"/>
        <end position="81"/>
    </location>
</feature>
<feature type="transmembrane region" description="Helical" evidence="5">
    <location>
        <begin position="177"/>
        <end position="200"/>
    </location>
</feature>
<protein>
    <submittedName>
        <fullName evidence="7">AraC family transcriptional regulator</fullName>
    </submittedName>
</protein>
<keyword evidence="5" id="KW-0472">Membrane</keyword>
<dbReference type="Proteomes" id="UP000297453">
    <property type="component" value="Unassembled WGS sequence"/>
</dbReference>
<evidence type="ECO:0000313" key="8">
    <source>
        <dbReference type="Proteomes" id="UP000297453"/>
    </source>
</evidence>
<dbReference type="InterPro" id="IPR020449">
    <property type="entry name" value="Tscrpt_reg_AraC-type_HTH"/>
</dbReference>
<keyword evidence="5" id="KW-0812">Transmembrane</keyword>
<keyword evidence="5" id="KW-1133">Transmembrane helix</keyword>
<feature type="transmembrane region" description="Helical" evidence="5">
    <location>
        <begin position="212"/>
        <end position="230"/>
    </location>
</feature>
<reference evidence="7" key="1">
    <citation type="journal article" date="2019" name="PLoS Negl. Trop. Dis.">
        <title>Revisiting the worldwide diversity of Leptospira species in the environment.</title>
        <authorList>
            <person name="Vincent A.T."/>
            <person name="Schiettekatte O."/>
            <person name="Bourhy P."/>
            <person name="Veyrier F.J."/>
            <person name="Picardeau M."/>
        </authorList>
    </citation>
    <scope>NUCLEOTIDE SEQUENCE [LARGE SCALE GENOMIC DNA]</scope>
    <source>
        <strain evidence="7">SSS9</strain>
    </source>
</reference>
<dbReference type="Gene3D" id="1.10.10.60">
    <property type="entry name" value="Homeodomain-like"/>
    <property type="match status" value="2"/>
</dbReference>
<evidence type="ECO:0000256" key="2">
    <source>
        <dbReference type="ARBA" id="ARBA00023125"/>
    </source>
</evidence>
<keyword evidence="8" id="KW-1185">Reference proteome</keyword>
<feature type="region of interest" description="Disordered" evidence="4">
    <location>
        <begin position="247"/>
        <end position="266"/>
    </location>
</feature>
<keyword evidence="1" id="KW-0805">Transcription regulation</keyword>
<dbReference type="InterPro" id="IPR018060">
    <property type="entry name" value="HTH_AraC"/>
</dbReference>
<organism evidence="7 8">
    <name type="scientific">Leptospira semungkisensis</name>
    <dbReference type="NCBI Taxonomy" id="2484985"/>
    <lineage>
        <taxon>Bacteria</taxon>
        <taxon>Pseudomonadati</taxon>
        <taxon>Spirochaetota</taxon>
        <taxon>Spirochaetia</taxon>
        <taxon>Leptospirales</taxon>
        <taxon>Leptospiraceae</taxon>
        <taxon>Leptospira</taxon>
    </lineage>
</organism>
<name>A0A4R9FSA5_9LEPT</name>